<evidence type="ECO:0000313" key="2">
    <source>
        <dbReference type="EMBL" id="MCP9765639.1"/>
    </source>
</evidence>
<feature type="signal peptide" evidence="1">
    <location>
        <begin position="1"/>
        <end position="23"/>
    </location>
</feature>
<accession>A0AAE3KV50</accession>
<keyword evidence="3" id="KW-1185">Reference proteome</keyword>
<evidence type="ECO:0000256" key="1">
    <source>
        <dbReference type="SAM" id="SignalP"/>
    </source>
</evidence>
<feature type="chain" id="PRO_5042068118" description="DUF4783 domain-containing protein" evidence="1">
    <location>
        <begin position="24"/>
        <end position="127"/>
    </location>
</feature>
<evidence type="ECO:0008006" key="4">
    <source>
        <dbReference type="Google" id="ProtNLM"/>
    </source>
</evidence>
<dbReference type="AlphaFoldDB" id="A0AAE3KV50"/>
<dbReference type="EMBL" id="RJUF01000186">
    <property type="protein sequence ID" value="MCP9765639.1"/>
    <property type="molecule type" value="Genomic_DNA"/>
</dbReference>
<dbReference type="RefSeq" id="WP_255039357.1">
    <property type="nucleotide sequence ID" value="NZ_RJUF01000186.1"/>
</dbReference>
<keyword evidence="1" id="KW-0732">Signal</keyword>
<reference evidence="2 3" key="1">
    <citation type="submission" date="2018-11" db="EMBL/GenBank/DDBJ databases">
        <title>Novel bacteria species description.</title>
        <authorList>
            <person name="Han J.-H."/>
        </authorList>
    </citation>
    <scope>NUCLEOTIDE SEQUENCE [LARGE SCALE GENOMIC DNA]</scope>
    <source>
        <strain evidence="2 3">KCTC23259</strain>
    </source>
</reference>
<dbReference type="Proteomes" id="UP001204144">
    <property type="component" value="Unassembled WGS sequence"/>
</dbReference>
<protein>
    <recommendedName>
        <fullName evidence="4">DUF4783 domain-containing protein</fullName>
    </recommendedName>
</protein>
<evidence type="ECO:0000313" key="3">
    <source>
        <dbReference type="Proteomes" id="UP001204144"/>
    </source>
</evidence>
<organism evidence="2 3">
    <name type="scientific">Lacihabitans soyangensis</name>
    <dbReference type="NCBI Taxonomy" id="869394"/>
    <lineage>
        <taxon>Bacteria</taxon>
        <taxon>Pseudomonadati</taxon>
        <taxon>Bacteroidota</taxon>
        <taxon>Cytophagia</taxon>
        <taxon>Cytophagales</taxon>
        <taxon>Leadbetterellaceae</taxon>
        <taxon>Lacihabitans</taxon>
    </lineage>
</organism>
<comment type="caution">
    <text evidence="2">The sequence shown here is derived from an EMBL/GenBank/DDBJ whole genome shotgun (WGS) entry which is preliminary data.</text>
</comment>
<gene>
    <name evidence="2" type="ORF">EGI31_22110</name>
</gene>
<proteinExistence type="predicted"/>
<sequence length="127" mass="14896">MRSINYAKLILIFSFCLCFKTSAFTSVNEKTTLDDYQLLITNVNIDKLLVSWVMNKNNKIDFVYLQKSVNRESYRNIAKVYYRGIKAYAIEDIISPNQTVFYRIVLVRKNGNFTFSSTVEYSSNHNF</sequence>
<name>A0AAE3KV50_9BACT</name>